<accession>A0A8S9JXC7</accession>
<dbReference type="EMBL" id="QGKY02000246">
    <property type="protein sequence ID" value="KAF2586238.1"/>
    <property type="molecule type" value="Genomic_DNA"/>
</dbReference>
<gene>
    <name evidence="1" type="ORF">F2Q70_00036751</name>
</gene>
<organism evidence="1">
    <name type="scientific">Brassica cretica</name>
    <name type="common">Mustard</name>
    <dbReference type="NCBI Taxonomy" id="69181"/>
    <lineage>
        <taxon>Eukaryota</taxon>
        <taxon>Viridiplantae</taxon>
        <taxon>Streptophyta</taxon>
        <taxon>Embryophyta</taxon>
        <taxon>Tracheophyta</taxon>
        <taxon>Spermatophyta</taxon>
        <taxon>Magnoliopsida</taxon>
        <taxon>eudicotyledons</taxon>
        <taxon>Gunneridae</taxon>
        <taxon>Pentapetalae</taxon>
        <taxon>rosids</taxon>
        <taxon>malvids</taxon>
        <taxon>Brassicales</taxon>
        <taxon>Brassicaceae</taxon>
        <taxon>Brassiceae</taxon>
        <taxon>Brassica</taxon>
    </lineage>
</organism>
<comment type="caution">
    <text evidence="1">The sequence shown here is derived from an EMBL/GenBank/DDBJ whole genome shotgun (WGS) entry which is preliminary data.</text>
</comment>
<reference evidence="1" key="1">
    <citation type="submission" date="2019-12" db="EMBL/GenBank/DDBJ databases">
        <title>Genome sequencing and annotation of Brassica cretica.</title>
        <authorList>
            <person name="Studholme D.J."/>
            <person name="Sarris P.F."/>
        </authorList>
    </citation>
    <scope>NUCLEOTIDE SEQUENCE</scope>
    <source>
        <strain evidence="1">PFS-102/07</strain>
        <tissue evidence="1">Leaf</tissue>
    </source>
</reference>
<name>A0A8S9JXC7_BRACR</name>
<sequence length="63" mass="7078">MRKPSSSSLLSLSVNVQLSNQQEEGGRSPLMDKRYASEPVSSERLWWLRGSVSNLSIRIAEKT</sequence>
<dbReference type="AlphaFoldDB" id="A0A8S9JXC7"/>
<evidence type="ECO:0000313" key="1">
    <source>
        <dbReference type="EMBL" id="KAF2586238.1"/>
    </source>
</evidence>
<proteinExistence type="predicted"/>
<protein>
    <submittedName>
        <fullName evidence="1">Uncharacterized protein</fullName>
    </submittedName>
</protein>